<keyword evidence="6 9" id="KW-0418">Kinase</keyword>
<dbReference type="CDD" id="cd02021">
    <property type="entry name" value="GntK"/>
    <property type="match status" value="1"/>
</dbReference>
<sequence>MGVSGTGKSTLARALGTELGLTMGEGDEHHPPANVAKMAAGHPLDDADRTPWLAALADWTARRHEAGKGTVLTCSALRRPYRDVLRAAVPEETLFVHLTGSADVLSSRITARMTGREHFMPPSLLESQLRTLEPLEDDEVGGMVDCDLPLDLVVTDAVTLVRRLSPGGSSGPA</sequence>
<evidence type="ECO:0000256" key="1">
    <source>
        <dbReference type="ARBA" id="ARBA00004761"/>
    </source>
</evidence>
<dbReference type="InterPro" id="IPR027417">
    <property type="entry name" value="P-loop_NTPase"/>
</dbReference>
<keyword evidence="4 9" id="KW-0808">Transferase</keyword>
<evidence type="ECO:0000256" key="5">
    <source>
        <dbReference type="ARBA" id="ARBA00022741"/>
    </source>
</evidence>
<keyword evidence="7 9" id="KW-0067">ATP-binding</keyword>
<evidence type="ECO:0000313" key="10">
    <source>
        <dbReference type="EMBL" id="MBM9460287.1"/>
    </source>
</evidence>
<dbReference type="PANTHER" id="PTHR43442">
    <property type="entry name" value="GLUCONOKINASE-RELATED"/>
    <property type="match status" value="1"/>
</dbReference>
<dbReference type="Pfam" id="PF13671">
    <property type="entry name" value="AAA_33"/>
    <property type="match status" value="1"/>
</dbReference>
<dbReference type="EMBL" id="JAERTX010000008">
    <property type="protein sequence ID" value="MBM9460287.1"/>
    <property type="molecule type" value="Genomic_DNA"/>
</dbReference>
<evidence type="ECO:0000313" key="11">
    <source>
        <dbReference type="Proteomes" id="UP000663791"/>
    </source>
</evidence>
<keyword evidence="11" id="KW-1185">Reference proteome</keyword>
<dbReference type="GO" id="GO:0005975">
    <property type="term" value="P:carbohydrate metabolic process"/>
    <property type="evidence" value="ECO:0007669"/>
    <property type="project" value="InterPro"/>
</dbReference>
<dbReference type="InterPro" id="IPR006001">
    <property type="entry name" value="Therm_gnt_kin"/>
</dbReference>
<dbReference type="GO" id="GO:0046316">
    <property type="term" value="F:gluconokinase activity"/>
    <property type="evidence" value="ECO:0007669"/>
    <property type="project" value="UniProtKB-EC"/>
</dbReference>
<keyword evidence="5 9" id="KW-0547">Nucleotide-binding</keyword>
<dbReference type="AlphaFoldDB" id="A0A939BW72"/>
<accession>A0A939BW72</accession>
<dbReference type="Proteomes" id="UP000663791">
    <property type="component" value="Unassembled WGS sequence"/>
</dbReference>
<evidence type="ECO:0000256" key="7">
    <source>
        <dbReference type="ARBA" id="ARBA00022840"/>
    </source>
</evidence>
<dbReference type="NCBIfam" id="TIGR01313">
    <property type="entry name" value="therm_gnt_kin"/>
    <property type="match status" value="1"/>
</dbReference>
<dbReference type="Gene3D" id="3.40.50.300">
    <property type="entry name" value="P-loop containing nucleotide triphosphate hydrolases"/>
    <property type="match status" value="1"/>
</dbReference>
<evidence type="ECO:0000256" key="8">
    <source>
        <dbReference type="ARBA" id="ARBA00048090"/>
    </source>
</evidence>
<evidence type="ECO:0000256" key="6">
    <source>
        <dbReference type="ARBA" id="ARBA00022777"/>
    </source>
</evidence>
<evidence type="ECO:0000256" key="4">
    <source>
        <dbReference type="ARBA" id="ARBA00022679"/>
    </source>
</evidence>
<name>A0A939BW72_9ACTN</name>
<evidence type="ECO:0000256" key="3">
    <source>
        <dbReference type="ARBA" id="ARBA00012054"/>
    </source>
</evidence>
<evidence type="ECO:0000256" key="2">
    <source>
        <dbReference type="ARBA" id="ARBA00008420"/>
    </source>
</evidence>
<organism evidence="10 11">
    <name type="scientific">Nocardioides faecalis</name>
    <dbReference type="NCBI Taxonomy" id="2803858"/>
    <lineage>
        <taxon>Bacteria</taxon>
        <taxon>Bacillati</taxon>
        <taxon>Actinomycetota</taxon>
        <taxon>Actinomycetes</taxon>
        <taxon>Propionibacteriales</taxon>
        <taxon>Nocardioidaceae</taxon>
        <taxon>Nocardioides</taxon>
    </lineage>
</organism>
<comment type="caution">
    <text evidence="10">The sequence shown here is derived from an EMBL/GenBank/DDBJ whole genome shotgun (WGS) entry which is preliminary data.</text>
</comment>
<comment type="catalytic activity">
    <reaction evidence="8 9">
        <text>D-gluconate + ATP = 6-phospho-D-gluconate + ADP + H(+)</text>
        <dbReference type="Rhea" id="RHEA:19433"/>
        <dbReference type="ChEBI" id="CHEBI:15378"/>
        <dbReference type="ChEBI" id="CHEBI:18391"/>
        <dbReference type="ChEBI" id="CHEBI:30616"/>
        <dbReference type="ChEBI" id="CHEBI:58759"/>
        <dbReference type="ChEBI" id="CHEBI:456216"/>
        <dbReference type="EC" id="2.7.1.12"/>
    </reaction>
</comment>
<comment type="pathway">
    <text evidence="1">Carbohydrate acid metabolism.</text>
</comment>
<comment type="similarity">
    <text evidence="2 9">Belongs to the gluconokinase GntK/GntV family.</text>
</comment>
<proteinExistence type="inferred from homology"/>
<gene>
    <name evidence="10" type="ORF">JK386_10270</name>
</gene>
<dbReference type="GO" id="GO:0005737">
    <property type="term" value="C:cytoplasm"/>
    <property type="evidence" value="ECO:0007669"/>
    <property type="project" value="TreeGrafter"/>
</dbReference>
<dbReference type="SUPFAM" id="SSF52540">
    <property type="entry name" value="P-loop containing nucleoside triphosphate hydrolases"/>
    <property type="match status" value="1"/>
</dbReference>
<dbReference type="EC" id="2.7.1.12" evidence="3 9"/>
<protein>
    <recommendedName>
        <fullName evidence="3 9">Gluconokinase</fullName>
        <ecNumber evidence="3 9">2.7.1.12</ecNumber>
    </recommendedName>
</protein>
<evidence type="ECO:0000256" key="9">
    <source>
        <dbReference type="RuleBase" id="RU363066"/>
    </source>
</evidence>
<reference evidence="10" key="1">
    <citation type="submission" date="2021-01" db="EMBL/GenBank/DDBJ databases">
        <title>Novel species in genus Nocardioides.</title>
        <authorList>
            <person name="Zhang G."/>
        </authorList>
    </citation>
    <scope>NUCLEOTIDE SEQUENCE</scope>
    <source>
        <strain evidence="10">Zg-536</strain>
    </source>
</reference>
<dbReference type="GO" id="GO:0005524">
    <property type="term" value="F:ATP binding"/>
    <property type="evidence" value="ECO:0007669"/>
    <property type="project" value="UniProtKB-KW"/>
</dbReference>
<dbReference type="PANTHER" id="PTHR43442:SF3">
    <property type="entry name" value="GLUCONOKINASE-RELATED"/>
    <property type="match status" value="1"/>
</dbReference>